<dbReference type="InterPro" id="IPR011054">
    <property type="entry name" value="Rudment_hybrid_motif"/>
</dbReference>
<dbReference type="Gene3D" id="3.40.50.20">
    <property type="match status" value="1"/>
</dbReference>
<evidence type="ECO:0000256" key="5">
    <source>
        <dbReference type="ARBA" id="ARBA00025704"/>
    </source>
</evidence>
<dbReference type="Pfam" id="PF22660">
    <property type="entry name" value="RS_preATP-grasp-like"/>
    <property type="match status" value="1"/>
</dbReference>
<dbReference type="GO" id="GO:0005829">
    <property type="term" value="C:cytosol"/>
    <property type="evidence" value="ECO:0007669"/>
    <property type="project" value="TreeGrafter"/>
</dbReference>
<dbReference type="InterPro" id="IPR040686">
    <property type="entry name" value="PurK_C"/>
</dbReference>
<comment type="pathway">
    <text evidence="5">Purine metabolism.</text>
</comment>
<dbReference type="GO" id="GO:0046872">
    <property type="term" value="F:metal ion binding"/>
    <property type="evidence" value="ECO:0007669"/>
    <property type="project" value="InterPro"/>
</dbReference>
<dbReference type="PANTHER" id="PTHR11609">
    <property type="entry name" value="PURINE BIOSYNTHESIS PROTEIN 6/7, PUR6/7"/>
    <property type="match status" value="1"/>
</dbReference>
<dbReference type="Gene3D" id="3.30.1490.20">
    <property type="entry name" value="ATP-grasp fold, A domain"/>
    <property type="match status" value="1"/>
</dbReference>
<keyword evidence="1" id="KW-0436">Ligase</keyword>
<evidence type="ECO:0000256" key="2">
    <source>
        <dbReference type="ARBA" id="ARBA00022741"/>
    </source>
</evidence>
<keyword evidence="2" id="KW-0547">Nucleotide-binding</keyword>
<keyword evidence="3" id="KW-0658">Purine biosynthesis</keyword>
<dbReference type="SUPFAM" id="SSF56059">
    <property type="entry name" value="Glutathione synthetase ATP-binding domain-like"/>
    <property type="match status" value="1"/>
</dbReference>
<dbReference type="GO" id="GO:0005524">
    <property type="term" value="F:ATP binding"/>
    <property type="evidence" value="ECO:0007669"/>
    <property type="project" value="UniProtKB-KW"/>
</dbReference>
<dbReference type="InterPro" id="IPR054350">
    <property type="entry name" value="PurT/PurK_preATP-grasp"/>
</dbReference>
<dbReference type="SUPFAM" id="SSF52440">
    <property type="entry name" value="PreATP-grasp domain"/>
    <property type="match status" value="1"/>
</dbReference>
<dbReference type="PROSITE" id="PS50975">
    <property type="entry name" value="ATP_GRASP"/>
    <property type="match status" value="1"/>
</dbReference>
<dbReference type="InterPro" id="IPR011761">
    <property type="entry name" value="ATP-grasp"/>
</dbReference>
<dbReference type="GO" id="GO:0006189">
    <property type="term" value="P:'de novo' IMP biosynthetic process"/>
    <property type="evidence" value="ECO:0007669"/>
    <property type="project" value="InterPro"/>
</dbReference>
<dbReference type="InterPro" id="IPR005875">
    <property type="entry name" value="PurK"/>
</dbReference>
<dbReference type="NCBIfam" id="NF004680">
    <property type="entry name" value="PRK06019.1-6"/>
    <property type="match status" value="1"/>
</dbReference>
<sequence>MHPRTDLPAGTLVVGVLGAGQLARMMAEAASALGIQFKVFAQSSSESAALVVADTVVGELTDLAAVLKFAQSVDVITLDHELVPPATLTHLATSGIKVYPTSSAIEFAADKSAMRTKLQQLNAPMPNWITATDFVAASEFADKVGYPLIAKSPRGGYDGRGVWVVNDADELAQLSYPVLLEEKVKFQRELSALVVRSPHNQAVAYPIVETVQQNGICTQVLAPAPDLNDERASQAQQLALLIASELDVIGVLAVELFDTGSGALLVNELAMRPHNSGHWTQDGAVTSQFENHLRAVLDLPLGSPAMTAPKVVMGNILGGEHHDLHRGLLHCLARDPELKVHLYGKAVKPNRKVGHINLVGTDLIDLQHRIAHATDFLAGKIEE</sequence>
<dbReference type="InterPro" id="IPR003135">
    <property type="entry name" value="ATP-grasp_carboxylate-amine"/>
</dbReference>
<dbReference type="InterPro" id="IPR013815">
    <property type="entry name" value="ATP_grasp_subdomain_1"/>
</dbReference>
<dbReference type="Gene3D" id="3.30.470.20">
    <property type="entry name" value="ATP-grasp fold, B domain"/>
    <property type="match status" value="1"/>
</dbReference>
<evidence type="ECO:0000259" key="6">
    <source>
        <dbReference type="PROSITE" id="PS50975"/>
    </source>
</evidence>
<evidence type="ECO:0000256" key="4">
    <source>
        <dbReference type="ARBA" id="ARBA00022840"/>
    </source>
</evidence>
<feature type="domain" description="ATP-grasp" evidence="6">
    <location>
        <begin position="115"/>
        <end position="297"/>
    </location>
</feature>
<keyword evidence="4" id="KW-0067">ATP-binding</keyword>
<reference evidence="7" key="1">
    <citation type="submission" date="2020-05" db="EMBL/GenBank/DDBJ databases">
        <authorList>
            <person name="Chiriac C."/>
            <person name="Salcher M."/>
            <person name="Ghai R."/>
            <person name="Kavagutti S V."/>
        </authorList>
    </citation>
    <scope>NUCLEOTIDE SEQUENCE</scope>
</reference>
<accession>A0A6J6ENX6</accession>
<protein>
    <submittedName>
        <fullName evidence="7">Unannotated protein</fullName>
    </submittedName>
</protein>
<dbReference type="PANTHER" id="PTHR11609:SF5">
    <property type="entry name" value="PHOSPHORIBOSYLAMINOIMIDAZOLE CARBOXYLASE"/>
    <property type="match status" value="1"/>
</dbReference>
<dbReference type="EMBL" id="CAEZTT010000075">
    <property type="protein sequence ID" value="CAB4578260.1"/>
    <property type="molecule type" value="Genomic_DNA"/>
</dbReference>
<dbReference type="FunFam" id="3.30.470.20:FF:000029">
    <property type="entry name" value="N5-carboxyaminoimidazole ribonucleotide synthase"/>
    <property type="match status" value="1"/>
</dbReference>
<dbReference type="HAMAP" id="MF_01928">
    <property type="entry name" value="PurK"/>
    <property type="match status" value="1"/>
</dbReference>
<dbReference type="NCBIfam" id="TIGR01161">
    <property type="entry name" value="purK"/>
    <property type="match status" value="1"/>
</dbReference>
<dbReference type="GO" id="GO:0004638">
    <property type="term" value="F:phosphoribosylaminoimidazole carboxylase activity"/>
    <property type="evidence" value="ECO:0007669"/>
    <property type="project" value="InterPro"/>
</dbReference>
<dbReference type="Pfam" id="PF02222">
    <property type="entry name" value="ATP-grasp"/>
    <property type="match status" value="1"/>
</dbReference>
<dbReference type="AlphaFoldDB" id="A0A6J6ENX6"/>
<gene>
    <name evidence="7" type="ORF">UFOPK1726_00716</name>
</gene>
<name>A0A6J6ENX6_9ZZZZ</name>
<evidence type="ECO:0000256" key="1">
    <source>
        <dbReference type="ARBA" id="ARBA00022598"/>
    </source>
</evidence>
<evidence type="ECO:0000256" key="3">
    <source>
        <dbReference type="ARBA" id="ARBA00022755"/>
    </source>
</evidence>
<proteinExistence type="inferred from homology"/>
<evidence type="ECO:0000313" key="7">
    <source>
        <dbReference type="EMBL" id="CAB4578260.1"/>
    </source>
</evidence>
<dbReference type="Pfam" id="PF17769">
    <property type="entry name" value="PurK_C"/>
    <property type="match status" value="1"/>
</dbReference>
<dbReference type="SUPFAM" id="SSF51246">
    <property type="entry name" value="Rudiment single hybrid motif"/>
    <property type="match status" value="1"/>
</dbReference>
<dbReference type="InterPro" id="IPR016185">
    <property type="entry name" value="PreATP-grasp_dom_sf"/>
</dbReference>
<dbReference type="NCBIfam" id="NF004679">
    <property type="entry name" value="PRK06019.1-5"/>
    <property type="match status" value="1"/>
</dbReference>
<dbReference type="GO" id="GO:0016874">
    <property type="term" value="F:ligase activity"/>
    <property type="evidence" value="ECO:0007669"/>
    <property type="project" value="UniProtKB-KW"/>
</dbReference>
<organism evidence="7">
    <name type="scientific">freshwater metagenome</name>
    <dbReference type="NCBI Taxonomy" id="449393"/>
    <lineage>
        <taxon>unclassified sequences</taxon>
        <taxon>metagenomes</taxon>
        <taxon>ecological metagenomes</taxon>
    </lineage>
</organism>